<dbReference type="EMBL" id="BOPZ01000023">
    <property type="protein sequence ID" value="GIM29889.1"/>
    <property type="molecule type" value="Genomic_DNA"/>
</dbReference>
<dbReference type="InterPro" id="IPR021145">
    <property type="entry name" value="Portal_protein_SPP1_Gp6-like"/>
</dbReference>
<proteinExistence type="predicted"/>
<sequence>MVDVRETLLKLPDIEKKERIRVRADYYFYKGKSIDLNLAKQDKTLLGQNWEVSDNVDYNPTQDIRNKIKPLLKKQARFMFGNEPFINFKPDNLDDAEKCEELRQFIDDVLEFNKFWNNTRKAFLMSTIKKRVLLRVEANPGMPIVIKYENIEGFYYKEQNGNLLEVKFFEEDENNAFVEDDKDKIYYIHTYYYDKESENAEVQAYYKKQTYKGDDLNNPIEEVTQPTGFYTIPCWLIKNGGELGDEFGESDVDELREPQNLYNKKNSDFADALKFQMFGAESIIDGHPDDVNKLTIAPNAVHAIRTDNKAADNGKQAIHNRLEYNFGSAEAVNSFLDRIERDMRDILDMPNIKDLTNIPSAKAMKYMYNDLIGRCEEKWNDWEPVFKELIKFIIEAAPYSYKGIFKNEWSNLKYTMLFTHNYPLPADEEDKKKTAMEEVVTKVRSIRSYIKEFTDEEDVENTLNEILEEITLIASAESEQPQFKDLNKGGTNE</sequence>
<accession>A0A919S112</accession>
<name>A0A919S112_9CLOT</name>
<protein>
    <recommendedName>
        <fullName evidence="3">Phage portal protein, SPP1 Gp6-like</fullName>
    </recommendedName>
</protein>
<keyword evidence="2" id="KW-1185">Reference proteome</keyword>
<gene>
    <name evidence="1" type="ORF">CPJCM30710_25550</name>
</gene>
<reference evidence="1" key="1">
    <citation type="submission" date="2021-03" db="EMBL/GenBank/DDBJ databases">
        <title>Taxonomic study of Clostridium polyendosporum from meadow-gley soil under rice.</title>
        <authorList>
            <person name="Kobayashi H."/>
            <person name="Tanizawa Y."/>
            <person name="Yagura M."/>
        </authorList>
    </citation>
    <scope>NUCLEOTIDE SEQUENCE</scope>
    <source>
        <strain evidence="1">JCM 30710</strain>
    </source>
</reference>
<dbReference type="Pfam" id="PF05133">
    <property type="entry name" value="SPP1_portal"/>
    <property type="match status" value="1"/>
</dbReference>
<evidence type="ECO:0008006" key="3">
    <source>
        <dbReference type="Google" id="ProtNLM"/>
    </source>
</evidence>
<evidence type="ECO:0000313" key="2">
    <source>
        <dbReference type="Proteomes" id="UP000679179"/>
    </source>
</evidence>
<dbReference type="Proteomes" id="UP000679179">
    <property type="component" value="Unassembled WGS sequence"/>
</dbReference>
<comment type="caution">
    <text evidence="1">The sequence shown here is derived from an EMBL/GenBank/DDBJ whole genome shotgun (WGS) entry which is preliminary data.</text>
</comment>
<organism evidence="1 2">
    <name type="scientific">Clostridium polyendosporum</name>
    <dbReference type="NCBI Taxonomy" id="69208"/>
    <lineage>
        <taxon>Bacteria</taxon>
        <taxon>Bacillati</taxon>
        <taxon>Bacillota</taxon>
        <taxon>Clostridia</taxon>
        <taxon>Eubacteriales</taxon>
        <taxon>Clostridiaceae</taxon>
        <taxon>Clostridium</taxon>
    </lineage>
</organism>
<dbReference type="RefSeq" id="WP_212904572.1">
    <property type="nucleotide sequence ID" value="NZ_BOPZ01000023.1"/>
</dbReference>
<dbReference type="AlphaFoldDB" id="A0A919S112"/>
<evidence type="ECO:0000313" key="1">
    <source>
        <dbReference type="EMBL" id="GIM29889.1"/>
    </source>
</evidence>